<evidence type="ECO:0000256" key="2">
    <source>
        <dbReference type="SAM" id="MobiDB-lite"/>
    </source>
</evidence>
<comment type="similarity">
    <text evidence="1">Belongs to the peptidase M24 family.</text>
</comment>
<feature type="domain" description="Peptidase M24" evidence="3">
    <location>
        <begin position="45"/>
        <end position="147"/>
    </location>
</feature>
<protein>
    <recommendedName>
        <fullName evidence="3">Peptidase M24 domain-containing protein</fullName>
    </recommendedName>
</protein>
<dbReference type="EnsemblProtists" id="EOD21066">
    <property type="protein sequence ID" value="EOD21066"/>
    <property type="gene ID" value="EMIHUDRAFT_101759"/>
</dbReference>
<organism evidence="4 5">
    <name type="scientific">Emiliania huxleyi (strain CCMP1516)</name>
    <dbReference type="NCBI Taxonomy" id="280463"/>
    <lineage>
        <taxon>Eukaryota</taxon>
        <taxon>Haptista</taxon>
        <taxon>Haptophyta</taxon>
        <taxon>Prymnesiophyceae</taxon>
        <taxon>Isochrysidales</taxon>
        <taxon>Noelaerhabdaceae</taxon>
        <taxon>Emiliania</taxon>
    </lineage>
</organism>
<name>A0A0D3JC31_EMIH1</name>
<dbReference type="InterPro" id="IPR036005">
    <property type="entry name" value="Creatinase/aminopeptidase-like"/>
</dbReference>
<dbReference type="KEGG" id="ehx:EMIHUDRAFT_101759"/>
<dbReference type="RefSeq" id="XP_005773495.1">
    <property type="nucleotide sequence ID" value="XM_005773438.1"/>
</dbReference>
<evidence type="ECO:0000313" key="4">
    <source>
        <dbReference type="EnsemblProtists" id="EOD21066"/>
    </source>
</evidence>
<feature type="compositionally biased region" description="Acidic residues" evidence="2">
    <location>
        <begin position="7"/>
        <end position="34"/>
    </location>
</feature>
<dbReference type="GeneID" id="17266613"/>
<dbReference type="InterPro" id="IPR047113">
    <property type="entry name" value="PA2G4/ARX1"/>
</dbReference>
<evidence type="ECO:0000313" key="5">
    <source>
        <dbReference type="Proteomes" id="UP000013827"/>
    </source>
</evidence>
<dbReference type="Proteomes" id="UP000013827">
    <property type="component" value="Unassembled WGS sequence"/>
</dbReference>
<feature type="region of interest" description="Disordered" evidence="2">
    <location>
        <begin position="1"/>
        <end position="36"/>
    </location>
</feature>
<evidence type="ECO:0000256" key="1">
    <source>
        <dbReference type="ARBA" id="ARBA00007319"/>
    </source>
</evidence>
<dbReference type="eggNOG" id="KOG2776">
    <property type="taxonomic scope" value="Eukaryota"/>
</dbReference>
<proteinExistence type="inferred from homology"/>
<dbReference type="HOGENOM" id="CLU_041451_1_2_1"/>
<reference evidence="4" key="2">
    <citation type="submission" date="2024-10" db="UniProtKB">
        <authorList>
            <consortium name="EnsemblProtists"/>
        </authorList>
    </citation>
    <scope>IDENTIFICATION</scope>
</reference>
<dbReference type="PaxDb" id="2903-EOD21066"/>
<dbReference type="AlphaFoldDB" id="A0A0D3JC31"/>
<sequence length="165" mass="17782">MLTMPKEEEDDDVSSVDIDGSEDEETKEEDEEAMNDLSNADIVTKYRCAGDIANSVLTAIIEAIKPGVKAVELCKRGDDLVEEATSKVYNVKKGGKKVEKGSAFPTCISVNHCCGHYSPLTSEDDVTLVEGDVVKIDLGVHVDGYIGVRRPVLYKKKAGEGEGGD</sequence>
<accession>A0A0D3JC31</accession>
<keyword evidence="5" id="KW-1185">Reference proteome</keyword>
<dbReference type="Gene3D" id="3.90.230.10">
    <property type="entry name" value="Creatinase/methionine aminopeptidase superfamily"/>
    <property type="match status" value="1"/>
</dbReference>
<dbReference type="STRING" id="2903.R1EDJ5"/>
<dbReference type="PANTHER" id="PTHR10804">
    <property type="entry name" value="PROTEASE FAMILY M24 METHIONYL AMINOPEPTIDASE, AMINOPEPTIDASE P"/>
    <property type="match status" value="1"/>
</dbReference>
<dbReference type="SUPFAM" id="SSF55920">
    <property type="entry name" value="Creatinase/aminopeptidase"/>
    <property type="match status" value="1"/>
</dbReference>
<reference evidence="5" key="1">
    <citation type="journal article" date="2013" name="Nature">
        <title>Pan genome of the phytoplankton Emiliania underpins its global distribution.</title>
        <authorList>
            <person name="Read B.A."/>
            <person name="Kegel J."/>
            <person name="Klute M.J."/>
            <person name="Kuo A."/>
            <person name="Lefebvre S.C."/>
            <person name="Maumus F."/>
            <person name="Mayer C."/>
            <person name="Miller J."/>
            <person name="Monier A."/>
            <person name="Salamov A."/>
            <person name="Young J."/>
            <person name="Aguilar M."/>
            <person name="Claverie J.M."/>
            <person name="Frickenhaus S."/>
            <person name="Gonzalez K."/>
            <person name="Herman E.K."/>
            <person name="Lin Y.C."/>
            <person name="Napier J."/>
            <person name="Ogata H."/>
            <person name="Sarno A.F."/>
            <person name="Shmutz J."/>
            <person name="Schroeder D."/>
            <person name="de Vargas C."/>
            <person name="Verret F."/>
            <person name="von Dassow P."/>
            <person name="Valentin K."/>
            <person name="Van de Peer Y."/>
            <person name="Wheeler G."/>
            <person name="Dacks J.B."/>
            <person name="Delwiche C.F."/>
            <person name="Dyhrman S.T."/>
            <person name="Glockner G."/>
            <person name="John U."/>
            <person name="Richards T."/>
            <person name="Worden A.Z."/>
            <person name="Zhang X."/>
            <person name="Grigoriev I.V."/>
            <person name="Allen A.E."/>
            <person name="Bidle K."/>
            <person name="Borodovsky M."/>
            <person name="Bowler C."/>
            <person name="Brownlee C."/>
            <person name="Cock J.M."/>
            <person name="Elias M."/>
            <person name="Gladyshev V.N."/>
            <person name="Groth M."/>
            <person name="Guda C."/>
            <person name="Hadaegh A."/>
            <person name="Iglesias-Rodriguez M.D."/>
            <person name="Jenkins J."/>
            <person name="Jones B.M."/>
            <person name="Lawson T."/>
            <person name="Leese F."/>
            <person name="Lindquist E."/>
            <person name="Lobanov A."/>
            <person name="Lomsadze A."/>
            <person name="Malik S.B."/>
            <person name="Marsh M.E."/>
            <person name="Mackinder L."/>
            <person name="Mock T."/>
            <person name="Mueller-Roeber B."/>
            <person name="Pagarete A."/>
            <person name="Parker M."/>
            <person name="Probert I."/>
            <person name="Quesneville H."/>
            <person name="Raines C."/>
            <person name="Rensing S.A."/>
            <person name="Riano-Pachon D.M."/>
            <person name="Richier S."/>
            <person name="Rokitta S."/>
            <person name="Shiraiwa Y."/>
            <person name="Soanes D.M."/>
            <person name="van der Giezen M."/>
            <person name="Wahlund T.M."/>
            <person name="Williams B."/>
            <person name="Wilson W."/>
            <person name="Wolfe G."/>
            <person name="Wurch L.L."/>
        </authorList>
    </citation>
    <scope>NUCLEOTIDE SEQUENCE</scope>
</reference>
<dbReference type="Pfam" id="PF00557">
    <property type="entry name" value="Peptidase_M24"/>
    <property type="match status" value="1"/>
</dbReference>
<dbReference type="InterPro" id="IPR000994">
    <property type="entry name" value="Pept_M24"/>
</dbReference>
<dbReference type="PANTHER" id="PTHR10804:SF11">
    <property type="entry name" value="PROLIFERATION-ASSOCIATED PROTEIN 2G4"/>
    <property type="match status" value="1"/>
</dbReference>
<evidence type="ECO:0000259" key="3">
    <source>
        <dbReference type="Pfam" id="PF00557"/>
    </source>
</evidence>